<evidence type="ECO:0000313" key="1">
    <source>
        <dbReference type="EMBL" id="WNL49640.1"/>
    </source>
</evidence>
<accession>A0AA96EJV9</accession>
<organism evidence="1">
    <name type="scientific">Marseillevirus sp</name>
    <dbReference type="NCBI Taxonomy" id="2809551"/>
    <lineage>
        <taxon>Viruses</taxon>
        <taxon>Varidnaviria</taxon>
        <taxon>Bamfordvirae</taxon>
        <taxon>Nucleocytoviricota</taxon>
        <taxon>Megaviricetes</taxon>
        <taxon>Pimascovirales</taxon>
        <taxon>Pimascovirales incertae sedis</taxon>
        <taxon>Marseilleviridae</taxon>
        <taxon>Marseillevirus</taxon>
    </lineage>
</organism>
<dbReference type="EMBL" id="OR343188">
    <property type="protein sequence ID" value="WNL49640.1"/>
    <property type="molecule type" value="Genomic_DNA"/>
</dbReference>
<protein>
    <submittedName>
        <fullName evidence="1">Uncharacterized protein</fullName>
    </submittedName>
</protein>
<dbReference type="Pfam" id="PF19163">
    <property type="entry name" value="DUF5845"/>
    <property type="match status" value="1"/>
</dbReference>
<name>A0AA96EJV9_9VIRU</name>
<reference evidence="1" key="1">
    <citation type="submission" date="2023-07" db="EMBL/GenBank/DDBJ databases">
        <authorList>
            <person name="Xia Y."/>
        </authorList>
    </citation>
    <scope>NUCLEOTIDE SEQUENCE</scope>
    <source>
        <strain evidence="1">F</strain>
    </source>
</reference>
<proteinExistence type="predicted"/>
<gene>
    <name evidence="1" type="ORF">MarFTMF_124</name>
</gene>
<dbReference type="InterPro" id="IPR043887">
    <property type="entry name" value="DUF5845"/>
</dbReference>
<sequence>MEEFFDDSSLVAFCANGETPVFLEQRKKNTLTVYKLNSWKRKGKKSSLQMKGVNVLLDGIHSNLYTCERFPHCKRLFVKKCEKNFFYHEVGTTNFPKLKELWIGSHPCEPKIFFERFPKIFITTEYARYAKRWAPKDCNYGVITQEEFDKAISSFEARVLCEKVE</sequence>